<feature type="transmembrane region" description="Helical" evidence="2">
    <location>
        <begin position="418"/>
        <end position="440"/>
    </location>
</feature>
<comment type="caution">
    <text evidence="3">The sequence shown here is derived from an EMBL/GenBank/DDBJ whole genome shotgun (WGS) entry which is preliminary data.</text>
</comment>
<feature type="transmembrane region" description="Helical" evidence="2">
    <location>
        <begin position="490"/>
        <end position="514"/>
    </location>
</feature>
<keyword evidence="2" id="KW-0812">Transmembrane</keyword>
<dbReference type="Proteomes" id="UP000431744">
    <property type="component" value="Unassembled WGS sequence"/>
</dbReference>
<feature type="transmembrane region" description="Helical" evidence="2">
    <location>
        <begin position="328"/>
        <end position="350"/>
    </location>
</feature>
<organism evidence="3 4">
    <name type="scientific">Pseudoclavibacter endophyticus</name>
    <dbReference type="NCBI Taxonomy" id="1778590"/>
    <lineage>
        <taxon>Bacteria</taxon>
        <taxon>Bacillati</taxon>
        <taxon>Actinomycetota</taxon>
        <taxon>Actinomycetes</taxon>
        <taxon>Micrococcales</taxon>
        <taxon>Microbacteriaceae</taxon>
        <taxon>Pseudoclavibacter</taxon>
    </lineage>
</organism>
<reference evidence="3 4" key="1">
    <citation type="submission" date="2019-09" db="EMBL/GenBank/DDBJ databases">
        <title>Phylogeny of genus Pseudoclavibacter and closely related genus.</title>
        <authorList>
            <person name="Li Y."/>
        </authorList>
    </citation>
    <scope>NUCLEOTIDE SEQUENCE [LARGE SCALE GENOMIC DNA]</scope>
    <source>
        <strain evidence="3 4">EGI 60007</strain>
    </source>
</reference>
<evidence type="ECO:0000313" key="4">
    <source>
        <dbReference type="Proteomes" id="UP000431744"/>
    </source>
</evidence>
<feature type="transmembrane region" description="Helical" evidence="2">
    <location>
        <begin position="370"/>
        <end position="397"/>
    </location>
</feature>
<gene>
    <name evidence="3" type="ORF">F8O04_05150</name>
</gene>
<feature type="transmembrane region" description="Helical" evidence="2">
    <location>
        <begin position="534"/>
        <end position="554"/>
    </location>
</feature>
<keyword evidence="2" id="KW-0472">Membrane</keyword>
<accession>A0A6H9WFE8</accession>
<dbReference type="RefSeq" id="WP_158028222.1">
    <property type="nucleotide sequence ID" value="NZ_BMHG01000001.1"/>
</dbReference>
<evidence type="ECO:0000256" key="2">
    <source>
        <dbReference type="SAM" id="Phobius"/>
    </source>
</evidence>
<proteinExistence type="predicted"/>
<feature type="transmembrane region" description="Helical" evidence="2">
    <location>
        <begin position="50"/>
        <end position="72"/>
    </location>
</feature>
<feature type="transmembrane region" description="Helical" evidence="2">
    <location>
        <begin position="213"/>
        <end position="234"/>
    </location>
</feature>
<evidence type="ECO:0000313" key="3">
    <source>
        <dbReference type="EMBL" id="KAB1649632.1"/>
    </source>
</evidence>
<evidence type="ECO:0000256" key="1">
    <source>
        <dbReference type="SAM" id="MobiDB-lite"/>
    </source>
</evidence>
<keyword evidence="4" id="KW-1185">Reference proteome</keyword>
<feature type="transmembrane region" description="Helical" evidence="2">
    <location>
        <begin position="188"/>
        <end position="207"/>
    </location>
</feature>
<feature type="transmembrane region" description="Helical" evidence="2">
    <location>
        <begin position="157"/>
        <end position="181"/>
    </location>
</feature>
<feature type="transmembrane region" description="Helical" evidence="2">
    <location>
        <begin position="107"/>
        <end position="129"/>
    </location>
</feature>
<feature type="region of interest" description="Disordered" evidence="1">
    <location>
        <begin position="1"/>
        <end position="24"/>
    </location>
</feature>
<name>A0A6H9WFE8_9MICO</name>
<feature type="transmembrane region" description="Helical" evidence="2">
    <location>
        <begin position="460"/>
        <end position="483"/>
    </location>
</feature>
<keyword evidence="2" id="KW-1133">Transmembrane helix</keyword>
<feature type="compositionally biased region" description="Low complexity" evidence="1">
    <location>
        <begin position="10"/>
        <end position="24"/>
    </location>
</feature>
<sequence>MTAATSARTSAPQPGAAPRGARSAHRGSAGELAGFWPLLRFALRRDRIRLPAWIIGLAVLAAYFATALEMLFPTPDDLAAFAAFGQNPAAALLMGRSFDDTVSIERFFAGAYGLYLIIGACIGNILFVARHTRVEEQTGRAELVRAGVVGRYTPLTVALAIALILDLVTAALMGGTIAALGFDPAGSFVLAASVGAAGLAFAGITAACVQLSAFSATASGAAGAVLGASFLVRGLGDMSAGQGGDLAWLSWLSPIGWSQFVAPYRSDDLRPLLVSVACFACFAAIGYALTTRRDLGAGIVAARIGRARAAAWLSSPLALAFRLQRGAIVGWSAAFFATGLAYGGFTDAMLQGFADLSPDVLALFGGDDDLLLGFLGMMGLLFAMLSTIFVILSAQSLRAEESRGRTEGVLATAVGRPAWLLAWSAVTALGVVVLQTFAGLGDAIGAAVSVGDGELFGPVLLGHLVHVPAVWFVLALAVGLYAFAPRLIGLAWAVFAYAFLVGFFGPIMDAPAWAEDLSPFGHIGEYPADDVNTVAMVILTLAAAGLIAVAAAGFRRRDLSAD</sequence>
<protein>
    <submittedName>
        <fullName evidence="3">ABC transporter permease</fullName>
    </submittedName>
</protein>
<dbReference type="EMBL" id="WBJY01000001">
    <property type="protein sequence ID" value="KAB1649632.1"/>
    <property type="molecule type" value="Genomic_DNA"/>
</dbReference>
<feature type="transmembrane region" description="Helical" evidence="2">
    <location>
        <begin position="272"/>
        <end position="289"/>
    </location>
</feature>
<dbReference type="AlphaFoldDB" id="A0A6H9WFE8"/>
<dbReference type="OrthoDB" id="2014935at2"/>